<keyword evidence="4" id="KW-1185">Reference proteome</keyword>
<accession>A0A8X6THK2</accession>
<dbReference type="GO" id="GO:0000149">
    <property type="term" value="F:SNARE binding"/>
    <property type="evidence" value="ECO:0007669"/>
    <property type="project" value="TreeGrafter"/>
</dbReference>
<comment type="caution">
    <text evidence="3">The sequence shown here is derived from an EMBL/GenBank/DDBJ whole genome shotgun (WGS) entry which is preliminary data.</text>
</comment>
<gene>
    <name evidence="3" type="primary">STX7</name>
    <name evidence="3" type="ORF">NPIL_9021</name>
</gene>
<protein>
    <submittedName>
        <fullName evidence="3">Syntaxin-7</fullName>
    </submittedName>
</protein>
<feature type="compositionally biased region" description="Low complexity" evidence="1">
    <location>
        <begin position="9"/>
        <end position="23"/>
    </location>
</feature>
<name>A0A8X6THK2_NEPPI</name>
<dbReference type="SUPFAM" id="SSF47661">
    <property type="entry name" value="t-snare proteins"/>
    <property type="match status" value="1"/>
</dbReference>
<dbReference type="GO" id="GO:0006886">
    <property type="term" value="P:intracellular protein transport"/>
    <property type="evidence" value="ECO:0007669"/>
    <property type="project" value="TreeGrafter"/>
</dbReference>
<dbReference type="Proteomes" id="UP000887013">
    <property type="component" value="Unassembled WGS sequence"/>
</dbReference>
<dbReference type="Gene3D" id="1.20.58.70">
    <property type="match status" value="1"/>
</dbReference>
<dbReference type="EMBL" id="BMAW01008637">
    <property type="protein sequence ID" value="GFT09456.1"/>
    <property type="molecule type" value="Genomic_DNA"/>
</dbReference>
<evidence type="ECO:0000256" key="1">
    <source>
        <dbReference type="SAM" id="MobiDB-lite"/>
    </source>
</evidence>
<evidence type="ECO:0000313" key="4">
    <source>
        <dbReference type="Proteomes" id="UP000887013"/>
    </source>
</evidence>
<dbReference type="OrthoDB" id="364348at2759"/>
<evidence type="ECO:0000259" key="2">
    <source>
        <dbReference type="SMART" id="SM00503"/>
    </source>
</evidence>
<dbReference type="SMART" id="SM00503">
    <property type="entry name" value="SynN"/>
    <property type="match status" value="1"/>
</dbReference>
<reference evidence="3" key="1">
    <citation type="submission" date="2020-08" db="EMBL/GenBank/DDBJ databases">
        <title>Multicomponent nature underlies the extraordinary mechanical properties of spider dragline silk.</title>
        <authorList>
            <person name="Kono N."/>
            <person name="Nakamura H."/>
            <person name="Mori M."/>
            <person name="Yoshida Y."/>
            <person name="Ohtoshi R."/>
            <person name="Malay A.D."/>
            <person name="Moran D.A.P."/>
            <person name="Tomita M."/>
            <person name="Numata K."/>
            <person name="Arakawa K."/>
        </authorList>
    </citation>
    <scope>NUCLEOTIDE SEQUENCE</scope>
</reference>
<proteinExistence type="predicted"/>
<feature type="region of interest" description="Disordered" evidence="1">
    <location>
        <begin position="1"/>
        <end position="23"/>
    </location>
</feature>
<evidence type="ECO:0000313" key="3">
    <source>
        <dbReference type="EMBL" id="GFT09456.1"/>
    </source>
</evidence>
<dbReference type="PANTHER" id="PTHR19957">
    <property type="entry name" value="SYNTAXIN"/>
    <property type="match status" value="1"/>
</dbReference>
<dbReference type="InterPro" id="IPR045242">
    <property type="entry name" value="Syntaxin"/>
</dbReference>
<dbReference type="GO" id="GO:0005484">
    <property type="term" value="F:SNAP receptor activity"/>
    <property type="evidence" value="ECO:0007669"/>
    <property type="project" value="TreeGrafter"/>
</dbReference>
<dbReference type="GO" id="GO:0048278">
    <property type="term" value="P:vesicle docking"/>
    <property type="evidence" value="ECO:0007669"/>
    <property type="project" value="TreeGrafter"/>
</dbReference>
<dbReference type="GO" id="GO:0006906">
    <property type="term" value="P:vesicle fusion"/>
    <property type="evidence" value="ECO:0007669"/>
    <property type="project" value="TreeGrafter"/>
</dbReference>
<dbReference type="FunFam" id="1.20.58.70:FF:000006">
    <property type="entry name" value="Syntaxin 7"/>
    <property type="match status" value="1"/>
</dbReference>
<dbReference type="InterPro" id="IPR010989">
    <property type="entry name" value="SNARE"/>
</dbReference>
<feature type="domain" description="Syntaxin N-terminal" evidence="2">
    <location>
        <begin position="19"/>
        <end position="134"/>
    </location>
</feature>
<dbReference type="PANTHER" id="PTHR19957:SF411">
    <property type="entry name" value="LD23667P"/>
    <property type="match status" value="1"/>
</dbReference>
<dbReference type="Pfam" id="PF14523">
    <property type="entry name" value="Syntaxin_2"/>
    <property type="match status" value="1"/>
</dbReference>
<sequence>MANSYSNGYQYSTYSSPDSSSSGYGEFTRLSDVISTNVQKVSQNVASMQKMVNQLGTPQDCESLRAQLHQVQHYTNQLVKDTNNFLKELSLLPNPPNLSDQKKRKILKEKLTSQFSEALKNFQLAQRNAAQKERASVMRARAHSGLTGELSCPLILMQDGTLCHISRLLCTLLQPTFIGESDYQIFFQSLGYANYPLSRLVTLDYKGV</sequence>
<organism evidence="3 4">
    <name type="scientific">Nephila pilipes</name>
    <name type="common">Giant wood spider</name>
    <name type="synonym">Nephila maculata</name>
    <dbReference type="NCBI Taxonomy" id="299642"/>
    <lineage>
        <taxon>Eukaryota</taxon>
        <taxon>Metazoa</taxon>
        <taxon>Ecdysozoa</taxon>
        <taxon>Arthropoda</taxon>
        <taxon>Chelicerata</taxon>
        <taxon>Arachnida</taxon>
        <taxon>Araneae</taxon>
        <taxon>Araneomorphae</taxon>
        <taxon>Entelegynae</taxon>
        <taxon>Araneoidea</taxon>
        <taxon>Nephilidae</taxon>
        <taxon>Nephila</taxon>
    </lineage>
</organism>
<dbReference type="AlphaFoldDB" id="A0A8X6THK2"/>
<dbReference type="GO" id="GO:0008021">
    <property type="term" value="C:synaptic vesicle"/>
    <property type="evidence" value="ECO:0007669"/>
    <property type="project" value="TreeGrafter"/>
</dbReference>
<dbReference type="GO" id="GO:0031201">
    <property type="term" value="C:SNARE complex"/>
    <property type="evidence" value="ECO:0007669"/>
    <property type="project" value="TreeGrafter"/>
</dbReference>
<dbReference type="InterPro" id="IPR006011">
    <property type="entry name" value="Syntaxin_N"/>
</dbReference>